<evidence type="ECO:0000313" key="2">
    <source>
        <dbReference type="EMBL" id="MBM6705020.1"/>
    </source>
</evidence>
<name>A0ABS2DUM5_9BURK</name>
<evidence type="ECO:0000256" key="1">
    <source>
        <dbReference type="SAM" id="MobiDB-lite"/>
    </source>
</evidence>
<proteinExistence type="predicted"/>
<reference evidence="2 3" key="1">
    <citation type="journal article" date="2021" name="Sci. Rep.">
        <title>The distribution of antibiotic resistance genes in chicken gut microbiota commensals.</title>
        <authorList>
            <person name="Juricova H."/>
            <person name="Matiasovicova J."/>
            <person name="Kubasova T."/>
            <person name="Cejkova D."/>
            <person name="Rychlik I."/>
        </authorList>
    </citation>
    <scope>NUCLEOTIDE SEQUENCE [LARGE SCALE GENOMIC DNA]</scope>
    <source>
        <strain evidence="2 3">An829</strain>
    </source>
</reference>
<dbReference type="Proteomes" id="UP000715095">
    <property type="component" value="Unassembled WGS sequence"/>
</dbReference>
<organism evidence="2 3">
    <name type="scientific">Sutterella massiliensis</name>
    <dbReference type="NCBI Taxonomy" id="1816689"/>
    <lineage>
        <taxon>Bacteria</taxon>
        <taxon>Pseudomonadati</taxon>
        <taxon>Pseudomonadota</taxon>
        <taxon>Betaproteobacteria</taxon>
        <taxon>Burkholderiales</taxon>
        <taxon>Sutterellaceae</taxon>
        <taxon>Sutterella</taxon>
    </lineage>
</organism>
<dbReference type="Pfam" id="PF03743">
    <property type="entry name" value="TrbI"/>
    <property type="match status" value="1"/>
</dbReference>
<evidence type="ECO:0008006" key="4">
    <source>
        <dbReference type="Google" id="ProtNLM"/>
    </source>
</evidence>
<comment type="caution">
    <text evidence="2">The sequence shown here is derived from an EMBL/GenBank/DDBJ whole genome shotgun (WGS) entry which is preliminary data.</text>
</comment>
<dbReference type="CDD" id="cd16430">
    <property type="entry name" value="TraB"/>
    <property type="match status" value="1"/>
</dbReference>
<sequence length="335" mass="35837">MCIRDRYSSEASDKKSTAHEKADRESKGDRSSISDRLRANREKHAGERVKSDGTIEGNPFAYDTTTAAAGDRPGSSTRAQSAPKKAPLRISVVSESRKEEPAPTTKAKTAPEDAVAYIPAGSIITGTIITGGDFPTGRGSYENPTPTLIRIQKEAILPNKFTSDIRECFLLVGGRGELSSERAKLRGEVLSCVRRDGAVIETKLNSYVVGEDGKEGVKGRLVSKQGQMIARTLVAGFASGMAEAFDYDAVPVIQTDSISNNTLYQQNWSSDAAKGGLAKGASAALERVADFYMDLAEQMVPVVEINAGRQVDVIVINGTRLKVTTEPIVKPAAAK</sequence>
<feature type="compositionally biased region" description="Basic and acidic residues" evidence="1">
    <location>
        <begin position="1"/>
        <end position="53"/>
    </location>
</feature>
<gene>
    <name evidence="2" type="ORF">H6A60_11135</name>
</gene>
<dbReference type="InterPro" id="IPR005498">
    <property type="entry name" value="T4SS_VirB10/TraB/TrbI"/>
</dbReference>
<keyword evidence="3" id="KW-1185">Reference proteome</keyword>
<feature type="region of interest" description="Disordered" evidence="1">
    <location>
        <begin position="1"/>
        <end position="88"/>
    </location>
</feature>
<accession>A0ABS2DUM5</accession>
<feature type="non-terminal residue" evidence="2">
    <location>
        <position position="1"/>
    </location>
</feature>
<dbReference type="EMBL" id="JACJJC010000060">
    <property type="protein sequence ID" value="MBM6705020.1"/>
    <property type="molecule type" value="Genomic_DNA"/>
</dbReference>
<evidence type="ECO:0000313" key="3">
    <source>
        <dbReference type="Proteomes" id="UP000715095"/>
    </source>
</evidence>
<protein>
    <recommendedName>
        <fullName evidence="4">Conjugal transfer protein TraB</fullName>
    </recommendedName>
</protein>